<dbReference type="InterPro" id="IPR008906">
    <property type="entry name" value="HATC_C_dom"/>
</dbReference>
<dbReference type="InterPro" id="IPR052035">
    <property type="entry name" value="ZnF_BED_domain_contain"/>
</dbReference>
<dbReference type="SUPFAM" id="SSF53098">
    <property type="entry name" value="Ribonuclease H-like"/>
    <property type="match status" value="1"/>
</dbReference>
<feature type="compositionally biased region" description="Acidic residues" evidence="10">
    <location>
        <begin position="85"/>
        <end position="94"/>
    </location>
</feature>
<dbReference type="Pfam" id="PF05699">
    <property type="entry name" value="Dimer_Tnp_hAT"/>
    <property type="match status" value="1"/>
</dbReference>
<dbReference type="OrthoDB" id="1607513at2759"/>
<evidence type="ECO:0000313" key="13">
    <source>
        <dbReference type="Proteomes" id="UP000789390"/>
    </source>
</evidence>
<dbReference type="InterPro" id="IPR036236">
    <property type="entry name" value="Znf_C2H2_sf"/>
</dbReference>
<reference evidence="12" key="1">
    <citation type="submission" date="2021-11" db="EMBL/GenBank/DDBJ databases">
        <authorList>
            <person name="Schell T."/>
        </authorList>
    </citation>
    <scope>NUCLEOTIDE SEQUENCE</scope>
    <source>
        <strain evidence="12">M5</strain>
    </source>
</reference>
<dbReference type="PROSITE" id="PS50808">
    <property type="entry name" value="ZF_BED"/>
    <property type="match status" value="1"/>
</dbReference>
<dbReference type="SUPFAM" id="SSF57667">
    <property type="entry name" value="beta-beta-alpha zinc fingers"/>
    <property type="match status" value="1"/>
</dbReference>
<keyword evidence="7" id="KW-0804">Transcription</keyword>
<dbReference type="AlphaFoldDB" id="A0A8J2RFS7"/>
<keyword evidence="13" id="KW-1185">Reference proteome</keyword>
<protein>
    <recommendedName>
        <fullName evidence="11">BED-type domain-containing protein</fullName>
    </recommendedName>
</protein>
<evidence type="ECO:0000256" key="2">
    <source>
        <dbReference type="ARBA" id="ARBA00022723"/>
    </source>
</evidence>
<accession>A0A8J2RFS7</accession>
<feature type="region of interest" description="Disordered" evidence="10">
    <location>
        <begin position="62"/>
        <end position="140"/>
    </location>
</feature>
<dbReference type="GO" id="GO:0008270">
    <property type="term" value="F:zinc ion binding"/>
    <property type="evidence" value="ECO:0007669"/>
    <property type="project" value="UniProtKB-KW"/>
</dbReference>
<evidence type="ECO:0000313" key="12">
    <source>
        <dbReference type="EMBL" id="CAH0102062.1"/>
    </source>
</evidence>
<dbReference type="GO" id="GO:0003677">
    <property type="term" value="F:DNA binding"/>
    <property type="evidence" value="ECO:0007669"/>
    <property type="project" value="UniProtKB-KW"/>
</dbReference>
<sequence>MPKRKSSVVWDYFEDVVVEDTRFWRCMLCKETREFGGNTSNLWSHLEHSKYSLHVESFNLIKDKRQAPRNKRPRTDGRPPRLLDADSDTEENDDLSNATDTTRNEPTLSPNEDEPIIDASSSTSTCTSITSNSSSSNIDLGNMPYSSSSVKLKAFFVALALYIARNMQPLSLTENPHFADLIRHIDPRLTLPSRGTMTHSILPQLYRDAKGKLMRALTKVKYVALTADCWTSLSNDGYMTVTVHYLSEQFKMVSRVLNTITFSERHTAKNLAKELRTIVNNWGIIDKIVAVVTDNALNIVNVVFLKFLKDCTSRKRVGNPSIVNCVIKPYFQAVNVENNWRHVNCFAHTLSLAVKDAIHKNVDFAVILERARNVVTYFHQSAIATATLNDLCKGAKSKLQQEVSTRWNSTYIMIKSLLSLKTEVDKALKAMDRLDLVLTDMEWATLAGAAIILKPFDDVTTDLSSQYYPSISKVIPSIKILLHSLTSMITTEFNPVLKTMLSALQNNLTRRFIHTTEQSTAHMVSTYLDPRFKKDELYLSSGAAEKAENRIESELRESRRRMNQRATPTTAPIVLPQQNLFSSFHNQRVATVNAQRSGESSTPTCGIIVNMRDYLSRPCLSWESDPLSFWYQQKRTGCLIPFLDVVSLFFSIPATSVPSEMLFSAAGELISDKRSRLSPHMVDILLFLNRNG</sequence>
<dbReference type="Proteomes" id="UP000789390">
    <property type="component" value="Unassembled WGS sequence"/>
</dbReference>
<dbReference type="PANTHER" id="PTHR46481">
    <property type="entry name" value="ZINC FINGER BED DOMAIN-CONTAINING PROTEIN 4"/>
    <property type="match status" value="1"/>
</dbReference>
<gene>
    <name evidence="12" type="ORF">DGAL_LOCUS4440</name>
</gene>
<keyword evidence="6" id="KW-0238">DNA-binding</keyword>
<name>A0A8J2RFS7_9CRUS</name>
<evidence type="ECO:0000259" key="11">
    <source>
        <dbReference type="PROSITE" id="PS50808"/>
    </source>
</evidence>
<dbReference type="PANTHER" id="PTHR46481:SF10">
    <property type="entry name" value="ZINC FINGER BED DOMAIN-CONTAINING PROTEIN 39"/>
    <property type="match status" value="1"/>
</dbReference>
<evidence type="ECO:0000256" key="6">
    <source>
        <dbReference type="ARBA" id="ARBA00023125"/>
    </source>
</evidence>
<evidence type="ECO:0000256" key="10">
    <source>
        <dbReference type="SAM" id="MobiDB-lite"/>
    </source>
</evidence>
<evidence type="ECO:0000256" key="8">
    <source>
        <dbReference type="ARBA" id="ARBA00023242"/>
    </source>
</evidence>
<evidence type="ECO:0000256" key="5">
    <source>
        <dbReference type="ARBA" id="ARBA00023015"/>
    </source>
</evidence>
<dbReference type="GO" id="GO:0046983">
    <property type="term" value="F:protein dimerization activity"/>
    <property type="evidence" value="ECO:0007669"/>
    <property type="project" value="InterPro"/>
</dbReference>
<evidence type="ECO:0000256" key="9">
    <source>
        <dbReference type="PROSITE-ProRule" id="PRU00027"/>
    </source>
</evidence>
<feature type="domain" description="BED-type" evidence="11">
    <location>
        <begin position="4"/>
        <end position="61"/>
    </location>
</feature>
<evidence type="ECO:0000256" key="4">
    <source>
        <dbReference type="ARBA" id="ARBA00022833"/>
    </source>
</evidence>
<dbReference type="InterPro" id="IPR003656">
    <property type="entry name" value="Znf_BED"/>
</dbReference>
<dbReference type="GO" id="GO:0005634">
    <property type="term" value="C:nucleus"/>
    <property type="evidence" value="ECO:0007669"/>
    <property type="project" value="UniProtKB-SubCell"/>
</dbReference>
<dbReference type="SUPFAM" id="SSF140996">
    <property type="entry name" value="Hermes dimerisation domain"/>
    <property type="match status" value="1"/>
</dbReference>
<evidence type="ECO:0000256" key="1">
    <source>
        <dbReference type="ARBA" id="ARBA00004123"/>
    </source>
</evidence>
<dbReference type="EMBL" id="CAKKLH010000072">
    <property type="protein sequence ID" value="CAH0102062.1"/>
    <property type="molecule type" value="Genomic_DNA"/>
</dbReference>
<dbReference type="InterPro" id="IPR012337">
    <property type="entry name" value="RNaseH-like_sf"/>
</dbReference>
<feature type="compositionally biased region" description="Low complexity" evidence="10">
    <location>
        <begin position="120"/>
        <end position="138"/>
    </location>
</feature>
<evidence type="ECO:0000256" key="7">
    <source>
        <dbReference type="ARBA" id="ARBA00023163"/>
    </source>
</evidence>
<dbReference type="SMART" id="SM00614">
    <property type="entry name" value="ZnF_BED"/>
    <property type="match status" value="1"/>
</dbReference>
<feature type="compositionally biased region" description="Polar residues" evidence="10">
    <location>
        <begin position="95"/>
        <end position="110"/>
    </location>
</feature>
<keyword evidence="4" id="KW-0862">Zinc</keyword>
<keyword evidence="3 9" id="KW-0863">Zinc-finger</keyword>
<dbReference type="GO" id="GO:0009791">
    <property type="term" value="P:post-embryonic development"/>
    <property type="evidence" value="ECO:0007669"/>
    <property type="project" value="UniProtKB-ARBA"/>
</dbReference>
<keyword evidence="5" id="KW-0805">Transcription regulation</keyword>
<evidence type="ECO:0000256" key="3">
    <source>
        <dbReference type="ARBA" id="ARBA00022771"/>
    </source>
</evidence>
<comment type="caution">
    <text evidence="12">The sequence shown here is derived from an EMBL/GenBank/DDBJ whole genome shotgun (WGS) entry which is preliminary data.</text>
</comment>
<comment type="subcellular location">
    <subcellularLocation>
        <location evidence="1">Nucleus</location>
    </subcellularLocation>
</comment>
<dbReference type="Pfam" id="PF02892">
    <property type="entry name" value="zf-BED"/>
    <property type="match status" value="1"/>
</dbReference>
<proteinExistence type="predicted"/>
<keyword evidence="2" id="KW-0479">Metal-binding</keyword>
<feature type="compositionally biased region" description="Basic and acidic residues" evidence="10">
    <location>
        <begin position="73"/>
        <end position="84"/>
    </location>
</feature>
<organism evidence="12 13">
    <name type="scientific">Daphnia galeata</name>
    <dbReference type="NCBI Taxonomy" id="27404"/>
    <lineage>
        <taxon>Eukaryota</taxon>
        <taxon>Metazoa</taxon>
        <taxon>Ecdysozoa</taxon>
        <taxon>Arthropoda</taxon>
        <taxon>Crustacea</taxon>
        <taxon>Branchiopoda</taxon>
        <taxon>Diplostraca</taxon>
        <taxon>Cladocera</taxon>
        <taxon>Anomopoda</taxon>
        <taxon>Daphniidae</taxon>
        <taxon>Daphnia</taxon>
    </lineage>
</organism>
<keyword evidence="8" id="KW-0539">Nucleus</keyword>